<keyword evidence="2" id="KW-0479">Metal-binding</keyword>
<reference evidence="7" key="1">
    <citation type="submission" date="2023-10" db="EMBL/GenBank/DDBJ databases">
        <title>Genome assembly of Pristionchus species.</title>
        <authorList>
            <person name="Yoshida K."/>
            <person name="Sommer R.J."/>
        </authorList>
    </citation>
    <scope>NUCLEOTIDE SEQUENCE</scope>
    <source>
        <strain evidence="7">RS5133</strain>
    </source>
</reference>
<comment type="subcellular location">
    <subcellularLocation>
        <location evidence="1">Nucleus</location>
    </subcellularLocation>
</comment>
<dbReference type="PANTHER" id="PTHR46481">
    <property type="entry name" value="ZINC FINGER BED DOMAIN-CONTAINING PROTEIN 4"/>
    <property type="match status" value="1"/>
</dbReference>
<protein>
    <recommendedName>
        <fullName evidence="6">HAT C-terminal dimerisation domain-containing protein</fullName>
    </recommendedName>
</protein>
<dbReference type="PANTHER" id="PTHR46481:SF10">
    <property type="entry name" value="ZINC FINGER BED DOMAIN-CONTAINING PROTEIN 39"/>
    <property type="match status" value="1"/>
</dbReference>
<dbReference type="EMBL" id="BTSY01000003">
    <property type="protein sequence ID" value="GMT20025.1"/>
    <property type="molecule type" value="Genomic_DNA"/>
</dbReference>
<dbReference type="SUPFAM" id="SSF53098">
    <property type="entry name" value="Ribonuclease H-like"/>
    <property type="match status" value="1"/>
</dbReference>
<evidence type="ECO:0000256" key="1">
    <source>
        <dbReference type="ARBA" id="ARBA00004123"/>
    </source>
</evidence>
<dbReference type="GO" id="GO:0005634">
    <property type="term" value="C:nucleus"/>
    <property type="evidence" value="ECO:0007669"/>
    <property type="project" value="UniProtKB-SubCell"/>
</dbReference>
<evidence type="ECO:0000313" key="7">
    <source>
        <dbReference type="EMBL" id="GMT20025.1"/>
    </source>
</evidence>
<dbReference type="Pfam" id="PF05699">
    <property type="entry name" value="Dimer_Tnp_hAT"/>
    <property type="match status" value="1"/>
</dbReference>
<organism evidence="7 8">
    <name type="scientific">Pristionchus fissidentatus</name>
    <dbReference type="NCBI Taxonomy" id="1538716"/>
    <lineage>
        <taxon>Eukaryota</taxon>
        <taxon>Metazoa</taxon>
        <taxon>Ecdysozoa</taxon>
        <taxon>Nematoda</taxon>
        <taxon>Chromadorea</taxon>
        <taxon>Rhabditida</taxon>
        <taxon>Rhabditina</taxon>
        <taxon>Diplogasteromorpha</taxon>
        <taxon>Diplogasteroidea</taxon>
        <taxon>Neodiplogasteridae</taxon>
        <taxon>Pristionchus</taxon>
    </lineage>
</organism>
<accession>A0AAV5VPX5</accession>
<evidence type="ECO:0000259" key="6">
    <source>
        <dbReference type="Pfam" id="PF05699"/>
    </source>
</evidence>
<sequence>QPGNLMDFLTKSFLGGMFKMDQLAPMLLPDCGGLTSPPCPTPLVPPQPALPGSIAIAAMPTAKLFQKDDWSWHRNPAASIRSGGTNKQTPVWKYFVYDKAENLSRCIVGDCTYQLKGPHTSTLACHLKKHPAEYNEFTKLKSDYSRERVVSQMPPSPASSSSGNSTISAATKLNESMLLHHNNNNEQLQQHKEKLQAAATADQQFEQMQQAAIAAAAVHHEPRPRSNCSSTQRVTPPLPVPATAAAHTAMSPFSYLFPNPAGAVNPLLAHTLMQQGMALGPHGQLVLSKKWRRDERKQREMEHRLSLFISSARLPSSIVHDAAFRELLESAQPKFSCPTDTSQIEQVLTAQHGRLQMALRQALHAVRRMSIMVDCIAVGGGSYRVAITASLPTPAGTREQLLLAVRSVESSEDESSTDAVHAVIEQVVAENGITADKITRVITSGMERDGRDNIGRMKRLLSYRPRLLAHFMHIIDSNERIQELKKRFCELIVTLVSHEGLMNALINATGRPLSLPFTESFVALLEAVQPIKGELKAVLLGAGIEVLTRDDWQLASTILAILSCLSPPHSLMHNQDSIDTVIPSLMQIMGILKENEEVSACFGDELREEIETVCGSITNPNESLMEPDFLVATALNPERILLLNEEQTNFAKQQLQRMVQERVARQEEASSRKRPFNSLDQLLATVIDRQCGNSGDNGLASSIYPNFVKKKEHSERNRFTDAIVQAYFDEMTQSDTNTMSSMFSHSKQQPSAFWHSNTHRCPQLSEIALELFSIPASTPGVEGLFGVKAGNFDATSLLILPERLERDTMLRFNRALVPKTI</sequence>
<evidence type="ECO:0000313" key="8">
    <source>
        <dbReference type="Proteomes" id="UP001432322"/>
    </source>
</evidence>
<dbReference type="InterPro" id="IPR012337">
    <property type="entry name" value="RNaseH-like_sf"/>
</dbReference>
<dbReference type="InterPro" id="IPR052035">
    <property type="entry name" value="ZnF_BED_domain_contain"/>
</dbReference>
<dbReference type="Proteomes" id="UP001432322">
    <property type="component" value="Unassembled WGS sequence"/>
</dbReference>
<keyword evidence="8" id="KW-1185">Reference proteome</keyword>
<keyword evidence="3" id="KW-0863">Zinc-finger</keyword>
<dbReference type="GO" id="GO:0046983">
    <property type="term" value="F:protein dimerization activity"/>
    <property type="evidence" value="ECO:0007669"/>
    <property type="project" value="InterPro"/>
</dbReference>
<keyword evidence="5" id="KW-0539">Nucleus</keyword>
<evidence type="ECO:0000256" key="5">
    <source>
        <dbReference type="ARBA" id="ARBA00023242"/>
    </source>
</evidence>
<gene>
    <name evidence="7" type="ORF">PFISCL1PPCAC_11322</name>
</gene>
<comment type="caution">
    <text evidence="7">The sequence shown here is derived from an EMBL/GenBank/DDBJ whole genome shotgun (WGS) entry which is preliminary data.</text>
</comment>
<proteinExistence type="predicted"/>
<dbReference type="AlphaFoldDB" id="A0AAV5VPX5"/>
<keyword evidence="4" id="KW-0862">Zinc</keyword>
<name>A0AAV5VPX5_9BILA</name>
<evidence type="ECO:0000256" key="2">
    <source>
        <dbReference type="ARBA" id="ARBA00022723"/>
    </source>
</evidence>
<dbReference type="GO" id="GO:0008270">
    <property type="term" value="F:zinc ion binding"/>
    <property type="evidence" value="ECO:0007669"/>
    <property type="project" value="UniProtKB-KW"/>
</dbReference>
<evidence type="ECO:0000256" key="4">
    <source>
        <dbReference type="ARBA" id="ARBA00022833"/>
    </source>
</evidence>
<evidence type="ECO:0000256" key="3">
    <source>
        <dbReference type="ARBA" id="ARBA00022771"/>
    </source>
</evidence>
<feature type="non-terminal residue" evidence="7">
    <location>
        <position position="1"/>
    </location>
</feature>
<feature type="domain" description="HAT C-terminal dimerisation" evidence="6">
    <location>
        <begin position="738"/>
        <end position="787"/>
    </location>
</feature>
<dbReference type="InterPro" id="IPR008906">
    <property type="entry name" value="HATC_C_dom"/>
</dbReference>